<keyword evidence="2" id="KW-0436">Ligase</keyword>
<evidence type="ECO:0000313" key="9">
    <source>
        <dbReference type="EMBL" id="CAD9706592.1"/>
    </source>
</evidence>
<reference evidence="9" key="1">
    <citation type="submission" date="2021-01" db="EMBL/GenBank/DDBJ databases">
        <authorList>
            <person name="Corre E."/>
            <person name="Pelletier E."/>
            <person name="Niang G."/>
            <person name="Scheremetjew M."/>
            <person name="Finn R."/>
            <person name="Kale V."/>
            <person name="Holt S."/>
            <person name="Cochrane G."/>
            <person name="Meng A."/>
            <person name="Brown T."/>
            <person name="Cohen L."/>
        </authorList>
    </citation>
    <scope>NUCLEOTIDE SEQUENCE</scope>
    <source>
        <strain evidence="9">NY070348D</strain>
    </source>
</reference>
<dbReference type="GO" id="GO:0008841">
    <property type="term" value="F:dihydrofolate synthase activity"/>
    <property type="evidence" value="ECO:0007669"/>
    <property type="project" value="TreeGrafter"/>
</dbReference>
<feature type="domain" description="Mur ligase central" evidence="8">
    <location>
        <begin position="48"/>
        <end position="190"/>
    </location>
</feature>
<dbReference type="GO" id="GO:0004326">
    <property type="term" value="F:tetrahydrofolylpolyglutamate synthase activity"/>
    <property type="evidence" value="ECO:0007669"/>
    <property type="project" value="InterPro"/>
</dbReference>
<dbReference type="PANTHER" id="PTHR11136">
    <property type="entry name" value="FOLYLPOLYGLUTAMATE SYNTHASE-RELATED"/>
    <property type="match status" value="1"/>
</dbReference>
<comment type="similarity">
    <text evidence="1">Belongs to the folylpolyglutamate synthase family.</text>
</comment>
<dbReference type="InterPro" id="IPR036615">
    <property type="entry name" value="Mur_ligase_C_dom_sf"/>
</dbReference>
<dbReference type="EMBL" id="HBHK01026733">
    <property type="protein sequence ID" value="CAD9706592.1"/>
    <property type="molecule type" value="Transcribed_RNA"/>
</dbReference>
<dbReference type="GO" id="GO:0046872">
    <property type="term" value="F:metal ion binding"/>
    <property type="evidence" value="ECO:0007669"/>
    <property type="project" value="UniProtKB-KW"/>
</dbReference>
<evidence type="ECO:0000256" key="5">
    <source>
        <dbReference type="ARBA" id="ARBA00022840"/>
    </source>
</evidence>
<keyword evidence="5" id="KW-0067">ATP-binding</keyword>
<proteinExistence type="inferred from homology"/>
<dbReference type="Pfam" id="PF08245">
    <property type="entry name" value="Mur_ligase_M"/>
    <property type="match status" value="1"/>
</dbReference>
<evidence type="ECO:0000259" key="8">
    <source>
        <dbReference type="Pfam" id="PF08245"/>
    </source>
</evidence>
<dbReference type="InterPro" id="IPR001645">
    <property type="entry name" value="Folylpolyglutamate_synth"/>
</dbReference>
<gene>
    <name evidence="9" type="ORF">QSP1433_LOCUS16827</name>
</gene>
<keyword evidence="3" id="KW-0479">Metal-binding</keyword>
<dbReference type="InterPro" id="IPR004101">
    <property type="entry name" value="Mur_ligase_C"/>
</dbReference>
<protein>
    <recommendedName>
        <fullName evidence="10">Mur ligase central domain-containing protein</fullName>
    </recommendedName>
</protein>
<evidence type="ECO:0000256" key="3">
    <source>
        <dbReference type="ARBA" id="ARBA00022723"/>
    </source>
</evidence>
<dbReference type="NCBIfam" id="TIGR01499">
    <property type="entry name" value="folC"/>
    <property type="match status" value="1"/>
</dbReference>
<dbReference type="SUPFAM" id="SSF53244">
    <property type="entry name" value="MurD-like peptide ligases, peptide-binding domain"/>
    <property type="match status" value="1"/>
</dbReference>
<keyword evidence="4" id="KW-0547">Nucleotide-binding</keyword>
<dbReference type="GO" id="GO:0005524">
    <property type="term" value="F:ATP binding"/>
    <property type="evidence" value="ECO:0007669"/>
    <property type="project" value="UniProtKB-KW"/>
</dbReference>
<evidence type="ECO:0000256" key="1">
    <source>
        <dbReference type="ARBA" id="ARBA00008276"/>
    </source>
</evidence>
<evidence type="ECO:0008006" key="10">
    <source>
        <dbReference type="Google" id="ProtNLM"/>
    </source>
</evidence>
<dbReference type="Pfam" id="PF02875">
    <property type="entry name" value="Mur_ligase_C"/>
    <property type="match status" value="1"/>
</dbReference>
<dbReference type="InterPro" id="IPR013221">
    <property type="entry name" value="Mur_ligase_cen"/>
</dbReference>
<evidence type="ECO:0000256" key="6">
    <source>
        <dbReference type="ARBA" id="ARBA00022842"/>
    </source>
</evidence>
<dbReference type="AlphaFoldDB" id="A0A7S2SQ93"/>
<dbReference type="PANTHER" id="PTHR11136:SF0">
    <property type="entry name" value="DIHYDROFOLATE SYNTHETASE-RELATED"/>
    <property type="match status" value="1"/>
</dbReference>
<dbReference type="PROSITE" id="PS01012">
    <property type="entry name" value="FOLYLPOLYGLU_SYNT_2"/>
    <property type="match status" value="1"/>
</dbReference>
<keyword evidence="6" id="KW-0460">Magnesium</keyword>
<dbReference type="Gene3D" id="3.40.1190.10">
    <property type="entry name" value="Mur-like, catalytic domain"/>
    <property type="match status" value="1"/>
</dbReference>
<dbReference type="GO" id="GO:0005739">
    <property type="term" value="C:mitochondrion"/>
    <property type="evidence" value="ECO:0007669"/>
    <property type="project" value="TreeGrafter"/>
</dbReference>
<dbReference type="PIRSF" id="PIRSF001563">
    <property type="entry name" value="Folylpolyglu_synth"/>
    <property type="match status" value="1"/>
</dbReference>
<organism evidence="9">
    <name type="scientific">Mucochytrium quahogii</name>
    <dbReference type="NCBI Taxonomy" id="96639"/>
    <lineage>
        <taxon>Eukaryota</taxon>
        <taxon>Sar</taxon>
        <taxon>Stramenopiles</taxon>
        <taxon>Bigyra</taxon>
        <taxon>Labyrinthulomycetes</taxon>
        <taxon>Thraustochytrida</taxon>
        <taxon>Thraustochytriidae</taxon>
        <taxon>Mucochytrium</taxon>
    </lineage>
</organism>
<name>A0A7S2SQ93_9STRA</name>
<dbReference type="InterPro" id="IPR036565">
    <property type="entry name" value="Mur-like_cat_sf"/>
</dbReference>
<dbReference type="GO" id="GO:0005829">
    <property type="term" value="C:cytosol"/>
    <property type="evidence" value="ECO:0007669"/>
    <property type="project" value="TreeGrafter"/>
</dbReference>
<evidence type="ECO:0000256" key="4">
    <source>
        <dbReference type="ARBA" id="ARBA00022741"/>
    </source>
</evidence>
<sequence>MIRQSTYAIERLCKINASGRGIQLGLDRMQKLVDELACFDRDQAFVHVAGTNGKGSVSCKIAHGLGQNGLSVGTFNSPHIGTYRERICVNGTMISEDEAGQLLRKLEDAMEKTSCNATYFEILTLLAFMHFREKKVDYAVVEAGLGGRTDSTNVLPNPKVCVITSISLDHEAFLGNTLDKIAGEKAGIIKPGCHVVLGPKATPKHVFDETAAKVGVKSIELVLGQMSSVDDENSAIAAEALRKCGIEKFEISGVRPAGRFERFETDEYTVVLDAAHNPDAMARLNGELQSSFPLGTQFSFVIAMSSNKDVDGCLKALFSTSKLNVDEVIFTRSENESRTADPNDLRDAASRLNIESKVELGNTADAVAKIKSKFIVVCGSFNALAPVRAALVKDMSVDKINMNEK</sequence>
<dbReference type="SUPFAM" id="SSF53623">
    <property type="entry name" value="MurD-like peptide ligases, catalytic domain"/>
    <property type="match status" value="1"/>
</dbReference>
<evidence type="ECO:0000259" key="7">
    <source>
        <dbReference type="Pfam" id="PF02875"/>
    </source>
</evidence>
<evidence type="ECO:0000256" key="2">
    <source>
        <dbReference type="ARBA" id="ARBA00022598"/>
    </source>
</evidence>
<accession>A0A7S2SQ93</accession>
<feature type="domain" description="Mur ligase C-terminal" evidence="7">
    <location>
        <begin position="258"/>
        <end position="380"/>
    </location>
</feature>
<dbReference type="InterPro" id="IPR018109">
    <property type="entry name" value="Folylpolyglutamate_synth_CS"/>
</dbReference>